<name>A0A1G2MAA2_9BACT</name>
<proteinExistence type="predicted"/>
<comment type="caution">
    <text evidence="1">The sequence shown here is derived from an EMBL/GenBank/DDBJ whole genome shotgun (WGS) entry which is preliminary data.</text>
</comment>
<sequence>MKGRPKMTTDAEEICNEIGGFYERPEEARNFLSRSKSLADMDISQLKRFRDVERGLYHKRLKNRISRSIELLRVALDNAPPTRALGARSLGLPAYQAEVLYTGKGKG</sequence>
<dbReference type="Proteomes" id="UP000178121">
    <property type="component" value="Unassembled WGS sequence"/>
</dbReference>
<accession>A0A1G2MAA2</accession>
<dbReference type="AlphaFoldDB" id="A0A1G2MAA2"/>
<dbReference type="EMBL" id="MHRI01000020">
    <property type="protein sequence ID" value="OHA20855.1"/>
    <property type="molecule type" value="Genomic_DNA"/>
</dbReference>
<evidence type="ECO:0000313" key="1">
    <source>
        <dbReference type="EMBL" id="OHA20855.1"/>
    </source>
</evidence>
<protein>
    <submittedName>
        <fullName evidence="1">Uncharacterized protein</fullName>
    </submittedName>
</protein>
<evidence type="ECO:0000313" key="2">
    <source>
        <dbReference type="Proteomes" id="UP000178121"/>
    </source>
</evidence>
<gene>
    <name evidence="1" type="ORF">A2849_04220</name>
</gene>
<reference evidence="1 2" key="1">
    <citation type="journal article" date="2016" name="Nat. Commun.">
        <title>Thousands of microbial genomes shed light on interconnected biogeochemical processes in an aquifer system.</title>
        <authorList>
            <person name="Anantharaman K."/>
            <person name="Brown C.T."/>
            <person name="Hug L.A."/>
            <person name="Sharon I."/>
            <person name="Castelle C.J."/>
            <person name="Probst A.J."/>
            <person name="Thomas B.C."/>
            <person name="Singh A."/>
            <person name="Wilkins M.J."/>
            <person name="Karaoz U."/>
            <person name="Brodie E.L."/>
            <person name="Williams K.H."/>
            <person name="Hubbard S.S."/>
            <person name="Banfield J.F."/>
        </authorList>
    </citation>
    <scope>NUCLEOTIDE SEQUENCE [LARGE SCALE GENOMIC DNA]</scope>
</reference>
<organism evidence="1 2">
    <name type="scientific">Candidatus Taylorbacteria bacterium RIFCSPHIGHO2_01_FULL_51_15</name>
    <dbReference type="NCBI Taxonomy" id="1802304"/>
    <lineage>
        <taxon>Bacteria</taxon>
        <taxon>Candidatus Tayloriibacteriota</taxon>
    </lineage>
</organism>